<dbReference type="PROSITE" id="PS50948">
    <property type="entry name" value="PAN"/>
    <property type="match status" value="1"/>
</dbReference>
<dbReference type="InterPro" id="IPR003609">
    <property type="entry name" value="Pan_app"/>
</dbReference>
<accession>A0A9P1N727</accession>
<dbReference type="SMART" id="SM00605">
    <property type="entry name" value="CW"/>
    <property type="match status" value="1"/>
</dbReference>
<feature type="domain" description="Apple" evidence="1">
    <location>
        <begin position="15"/>
        <end position="91"/>
    </location>
</feature>
<evidence type="ECO:0000313" key="2">
    <source>
        <dbReference type="EMBL" id="CAI5453548.1"/>
    </source>
</evidence>
<dbReference type="InterPro" id="IPR016187">
    <property type="entry name" value="CTDL_fold"/>
</dbReference>
<dbReference type="CDD" id="cd00037">
    <property type="entry name" value="CLECT"/>
    <property type="match status" value="1"/>
</dbReference>
<dbReference type="PANTHER" id="PTHR47629">
    <property type="entry name" value="C-TYPE LECTIN-RELATED"/>
    <property type="match status" value="1"/>
</dbReference>
<sequence>MIFLLTSIIFSAISCSQIILIYGTLNVSDVLSTTSVSDKESCSELCLSEVNCVSLFFIPSSGSCSIYSMYQVLSYQKNDVSENVVGIKTNSSSSTCSSSFSDINLSGDVNGIAYQFSPDSSFSYQTCPEEYKQFTRTRGIWCMKLHNFSTPTPRDFSYCSQQSAYPTGFDNDDEISFITSEILSLSLLQRNIGIDGHRKSSCYNSTTTWCDDFEWSNNYTNYPTLINWAANDPSRRDGSILENDLGIWMKDESTLVDIFGDIANTTNIHGFVCGVPLGNWNFD</sequence>
<protein>
    <recommendedName>
        <fullName evidence="1">Apple domain-containing protein</fullName>
    </recommendedName>
</protein>
<keyword evidence="3" id="KW-1185">Reference proteome</keyword>
<reference evidence="2" key="1">
    <citation type="submission" date="2022-11" db="EMBL/GenBank/DDBJ databases">
        <authorList>
            <person name="Kikuchi T."/>
        </authorList>
    </citation>
    <scope>NUCLEOTIDE SEQUENCE</scope>
    <source>
        <strain evidence="2">PS1010</strain>
    </source>
</reference>
<proteinExistence type="predicted"/>
<dbReference type="Proteomes" id="UP001152747">
    <property type="component" value="Unassembled WGS sequence"/>
</dbReference>
<dbReference type="Pfam" id="PF08277">
    <property type="entry name" value="PAN_3"/>
    <property type="match status" value="1"/>
</dbReference>
<dbReference type="InterPro" id="IPR006583">
    <property type="entry name" value="PAN-3_domain"/>
</dbReference>
<dbReference type="EMBL" id="CANHGI010000005">
    <property type="protein sequence ID" value="CAI5453548.1"/>
    <property type="molecule type" value="Genomic_DNA"/>
</dbReference>
<gene>
    <name evidence="2" type="ORF">CAMP_LOCUS16185</name>
</gene>
<evidence type="ECO:0000259" key="1">
    <source>
        <dbReference type="PROSITE" id="PS50948"/>
    </source>
</evidence>
<dbReference type="Gene3D" id="3.10.100.10">
    <property type="entry name" value="Mannose-Binding Protein A, subunit A"/>
    <property type="match status" value="1"/>
</dbReference>
<evidence type="ECO:0000313" key="3">
    <source>
        <dbReference type="Proteomes" id="UP001152747"/>
    </source>
</evidence>
<dbReference type="AlphaFoldDB" id="A0A9P1N727"/>
<dbReference type="InterPro" id="IPR016186">
    <property type="entry name" value="C-type_lectin-like/link_sf"/>
</dbReference>
<organism evidence="2 3">
    <name type="scientific">Caenorhabditis angaria</name>
    <dbReference type="NCBI Taxonomy" id="860376"/>
    <lineage>
        <taxon>Eukaryota</taxon>
        <taxon>Metazoa</taxon>
        <taxon>Ecdysozoa</taxon>
        <taxon>Nematoda</taxon>
        <taxon>Chromadorea</taxon>
        <taxon>Rhabditida</taxon>
        <taxon>Rhabditina</taxon>
        <taxon>Rhabditomorpha</taxon>
        <taxon>Rhabditoidea</taxon>
        <taxon>Rhabditidae</taxon>
        <taxon>Peloderinae</taxon>
        <taxon>Caenorhabditis</taxon>
    </lineage>
</organism>
<comment type="caution">
    <text evidence="2">The sequence shown here is derived from an EMBL/GenBank/DDBJ whole genome shotgun (WGS) entry which is preliminary data.</text>
</comment>
<name>A0A9P1N727_9PELO</name>
<dbReference type="SUPFAM" id="SSF56436">
    <property type="entry name" value="C-type lectin-like"/>
    <property type="match status" value="1"/>
</dbReference>